<evidence type="ECO:0000256" key="3">
    <source>
        <dbReference type="ARBA" id="ARBA00005119"/>
    </source>
</evidence>
<keyword evidence="8" id="KW-1003">Cell membrane</keyword>
<evidence type="ECO:0000313" key="20">
    <source>
        <dbReference type="EMBL" id="TBW38484.1"/>
    </source>
</evidence>
<feature type="transmembrane region" description="Helical" evidence="19">
    <location>
        <begin position="269"/>
        <end position="287"/>
    </location>
</feature>
<keyword evidence="13 19" id="KW-1133">Transmembrane helix</keyword>
<keyword evidence="11 18" id="KW-0812">Transmembrane</keyword>
<keyword evidence="15 19" id="KW-0472">Membrane</keyword>
<sequence length="297" mass="29963">MNQSPIPPAPAGSRELRLRVISAAVIAPIALGLTWIGGYGFLALVVHCAVVMASEWATIVVGRSTAPLRLALLALVGAGVAAVGIGTRVATAPGLVTGGVIAVLGIAAALAQREAREARDARADPVAVKWAPWGAFYAGIPCVALISLRDAPIGLWLVLFLFAVVWSTDIAAYFTGRAIGGPKLWPAVSPKKTWSGAIGGLLAAGVAGAVVAHLAGAPRLAPVIGVGAVLSVAAQAGDFFESALKRRFGVKDSGRLIPGHGGLLDRVDGLVAAAVVALLIAVLRGGAGNPQGGLLFW</sequence>
<evidence type="ECO:0000256" key="4">
    <source>
        <dbReference type="ARBA" id="ARBA00005189"/>
    </source>
</evidence>
<evidence type="ECO:0000256" key="9">
    <source>
        <dbReference type="ARBA" id="ARBA00022516"/>
    </source>
</evidence>
<dbReference type="UniPathway" id="UPA00557">
    <property type="reaction ID" value="UER00614"/>
</dbReference>
<proteinExistence type="inferred from homology"/>
<keyword evidence="14" id="KW-0443">Lipid metabolism</keyword>
<name>A0A4Q9VRI1_9HYPH</name>
<evidence type="ECO:0000256" key="13">
    <source>
        <dbReference type="ARBA" id="ARBA00022989"/>
    </source>
</evidence>
<dbReference type="PANTHER" id="PTHR46382:SF1">
    <property type="entry name" value="PHOSPHATIDATE CYTIDYLYLTRANSFERASE"/>
    <property type="match status" value="1"/>
</dbReference>
<dbReference type="Proteomes" id="UP000292781">
    <property type="component" value="Unassembled WGS sequence"/>
</dbReference>
<dbReference type="AlphaFoldDB" id="A0A4Q9VRI1"/>
<comment type="caution">
    <text evidence="20">The sequence shown here is derived from an EMBL/GenBank/DDBJ whole genome shotgun (WGS) entry which is preliminary data.</text>
</comment>
<keyword evidence="9" id="KW-0444">Lipid biosynthesis</keyword>
<comment type="similarity">
    <text evidence="5 18">Belongs to the CDS family.</text>
</comment>
<protein>
    <recommendedName>
        <fullName evidence="7 18">Phosphatidate cytidylyltransferase</fullName>
        <ecNumber evidence="6 18">2.7.7.41</ecNumber>
    </recommendedName>
</protein>
<evidence type="ECO:0000256" key="18">
    <source>
        <dbReference type="RuleBase" id="RU003938"/>
    </source>
</evidence>
<dbReference type="OrthoDB" id="9799199at2"/>
<keyword evidence="21" id="KW-1185">Reference proteome</keyword>
<dbReference type="GO" id="GO:0016024">
    <property type="term" value="P:CDP-diacylglycerol biosynthetic process"/>
    <property type="evidence" value="ECO:0007669"/>
    <property type="project" value="UniProtKB-UniPathway"/>
</dbReference>
<feature type="transmembrane region" description="Helical" evidence="19">
    <location>
        <begin position="92"/>
        <end position="110"/>
    </location>
</feature>
<comment type="catalytic activity">
    <reaction evidence="1 18">
        <text>a 1,2-diacyl-sn-glycero-3-phosphate + CTP + H(+) = a CDP-1,2-diacyl-sn-glycerol + diphosphate</text>
        <dbReference type="Rhea" id="RHEA:16229"/>
        <dbReference type="ChEBI" id="CHEBI:15378"/>
        <dbReference type="ChEBI" id="CHEBI:33019"/>
        <dbReference type="ChEBI" id="CHEBI:37563"/>
        <dbReference type="ChEBI" id="CHEBI:58332"/>
        <dbReference type="ChEBI" id="CHEBI:58608"/>
        <dbReference type="EC" id="2.7.7.41"/>
    </reaction>
</comment>
<dbReference type="PROSITE" id="PS01315">
    <property type="entry name" value="CDS"/>
    <property type="match status" value="1"/>
</dbReference>
<evidence type="ECO:0000256" key="11">
    <source>
        <dbReference type="ARBA" id="ARBA00022692"/>
    </source>
</evidence>
<evidence type="ECO:0000256" key="6">
    <source>
        <dbReference type="ARBA" id="ARBA00012487"/>
    </source>
</evidence>
<evidence type="ECO:0000256" key="12">
    <source>
        <dbReference type="ARBA" id="ARBA00022695"/>
    </source>
</evidence>
<evidence type="ECO:0000313" key="21">
    <source>
        <dbReference type="Proteomes" id="UP000292781"/>
    </source>
</evidence>
<evidence type="ECO:0000256" key="16">
    <source>
        <dbReference type="ARBA" id="ARBA00023209"/>
    </source>
</evidence>
<feature type="transmembrane region" description="Helical" evidence="19">
    <location>
        <begin position="130"/>
        <end position="148"/>
    </location>
</feature>
<comment type="pathway">
    <text evidence="4">Lipid metabolism.</text>
</comment>
<evidence type="ECO:0000256" key="7">
    <source>
        <dbReference type="ARBA" id="ARBA00019373"/>
    </source>
</evidence>
<comment type="pathway">
    <text evidence="3 18">Phospholipid metabolism; CDP-diacylglycerol biosynthesis; CDP-diacylglycerol from sn-glycerol 3-phosphate: step 3/3.</text>
</comment>
<dbReference type="EC" id="2.7.7.41" evidence="6 18"/>
<gene>
    <name evidence="20" type="ORF">EYW49_09455</name>
</gene>
<dbReference type="RefSeq" id="WP_131308763.1">
    <property type="nucleotide sequence ID" value="NZ_SJFN01000011.1"/>
</dbReference>
<keyword evidence="16" id="KW-0594">Phospholipid biosynthesis</keyword>
<dbReference type="GO" id="GO:0005886">
    <property type="term" value="C:plasma membrane"/>
    <property type="evidence" value="ECO:0007669"/>
    <property type="project" value="UniProtKB-SubCell"/>
</dbReference>
<dbReference type="InterPro" id="IPR000374">
    <property type="entry name" value="PC_trans"/>
</dbReference>
<dbReference type="GO" id="GO:0004605">
    <property type="term" value="F:phosphatidate cytidylyltransferase activity"/>
    <property type="evidence" value="ECO:0007669"/>
    <property type="project" value="UniProtKB-EC"/>
</dbReference>
<dbReference type="PANTHER" id="PTHR46382">
    <property type="entry name" value="PHOSPHATIDATE CYTIDYLYLTRANSFERASE"/>
    <property type="match status" value="1"/>
</dbReference>
<keyword evidence="12 18" id="KW-0548">Nucleotidyltransferase</keyword>
<evidence type="ECO:0000256" key="19">
    <source>
        <dbReference type="SAM" id="Phobius"/>
    </source>
</evidence>
<evidence type="ECO:0000256" key="14">
    <source>
        <dbReference type="ARBA" id="ARBA00023098"/>
    </source>
</evidence>
<dbReference type="Pfam" id="PF01148">
    <property type="entry name" value="CTP_transf_1"/>
    <property type="match status" value="1"/>
</dbReference>
<evidence type="ECO:0000256" key="10">
    <source>
        <dbReference type="ARBA" id="ARBA00022679"/>
    </source>
</evidence>
<feature type="transmembrane region" description="Helical" evidence="19">
    <location>
        <begin position="68"/>
        <end position="86"/>
    </location>
</feature>
<feature type="transmembrane region" description="Helical" evidence="19">
    <location>
        <begin position="154"/>
        <end position="174"/>
    </location>
</feature>
<accession>A0A4Q9VRI1</accession>
<comment type="subcellular location">
    <subcellularLocation>
        <location evidence="2">Cell membrane</location>
        <topology evidence="2">Multi-pass membrane protein</topology>
    </subcellularLocation>
</comment>
<dbReference type="EMBL" id="SJFN01000011">
    <property type="protein sequence ID" value="TBW38484.1"/>
    <property type="molecule type" value="Genomic_DNA"/>
</dbReference>
<keyword evidence="17" id="KW-1208">Phospholipid metabolism</keyword>
<reference evidence="20 21" key="1">
    <citation type="submission" date="2019-02" db="EMBL/GenBank/DDBJ databases">
        <title>Siculibacillus lacustris gen. nov., sp. nov., a new rosette-forming bacterium isolated from a freshwater crater lake (Lake St. Ana, Romania).</title>
        <authorList>
            <person name="Felfoldi T."/>
            <person name="Marton Z."/>
            <person name="Szabo A."/>
            <person name="Mentes A."/>
            <person name="Boka K."/>
            <person name="Marialigeti K."/>
            <person name="Mathe I."/>
            <person name="Koncz M."/>
            <person name="Schumann P."/>
            <person name="Toth E."/>
        </authorList>
    </citation>
    <scope>NUCLEOTIDE SEQUENCE [LARGE SCALE GENOMIC DNA]</scope>
    <source>
        <strain evidence="20 21">SA-279</strain>
    </source>
</reference>
<evidence type="ECO:0000256" key="2">
    <source>
        <dbReference type="ARBA" id="ARBA00004651"/>
    </source>
</evidence>
<feature type="transmembrane region" description="Helical" evidence="19">
    <location>
        <begin position="16"/>
        <end position="35"/>
    </location>
</feature>
<evidence type="ECO:0000256" key="1">
    <source>
        <dbReference type="ARBA" id="ARBA00001698"/>
    </source>
</evidence>
<feature type="transmembrane region" description="Helical" evidence="19">
    <location>
        <begin position="194"/>
        <end position="214"/>
    </location>
</feature>
<evidence type="ECO:0000256" key="17">
    <source>
        <dbReference type="ARBA" id="ARBA00023264"/>
    </source>
</evidence>
<organism evidence="20 21">
    <name type="scientific">Siculibacillus lacustris</name>
    <dbReference type="NCBI Taxonomy" id="1549641"/>
    <lineage>
        <taxon>Bacteria</taxon>
        <taxon>Pseudomonadati</taxon>
        <taxon>Pseudomonadota</taxon>
        <taxon>Alphaproteobacteria</taxon>
        <taxon>Hyphomicrobiales</taxon>
        <taxon>Ancalomicrobiaceae</taxon>
        <taxon>Siculibacillus</taxon>
    </lineage>
</organism>
<evidence type="ECO:0000256" key="15">
    <source>
        <dbReference type="ARBA" id="ARBA00023136"/>
    </source>
</evidence>
<keyword evidence="10 18" id="KW-0808">Transferase</keyword>
<evidence type="ECO:0000256" key="5">
    <source>
        <dbReference type="ARBA" id="ARBA00010185"/>
    </source>
</evidence>
<evidence type="ECO:0000256" key="8">
    <source>
        <dbReference type="ARBA" id="ARBA00022475"/>
    </source>
</evidence>